<dbReference type="Proteomes" id="UP000243859">
    <property type="component" value="Unassembled WGS sequence"/>
</dbReference>
<dbReference type="GO" id="GO:0005829">
    <property type="term" value="C:cytosol"/>
    <property type="evidence" value="ECO:0007669"/>
    <property type="project" value="TreeGrafter"/>
</dbReference>
<keyword evidence="8" id="KW-1185">Reference proteome</keyword>
<evidence type="ECO:0000256" key="1">
    <source>
        <dbReference type="ARBA" id="ARBA00022490"/>
    </source>
</evidence>
<evidence type="ECO:0000313" key="7">
    <source>
        <dbReference type="EMBL" id="PTN01915.1"/>
    </source>
</evidence>
<dbReference type="PIRSF" id="PIRSF003078">
    <property type="entry name" value="GidB"/>
    <property type="match status" value="1"/>
</dbReference>
<keyword evidence="2 6" id="KW-0698">rRNA processing</keyword>
<gene>
    <name evidence="6" type="primary">rsmG</name>
    <name evidence="7" type="ORF">C8N32_10939</name>
</gene>
<protein>
    <recommendedName>
        <fullName evidence="6">Ribosomal RNA small subunit methyltransferase G</fullName>
        <ecNumber evidence="6">2.1.1.170</ecNumber>
    </recommendedName>
    <alternativeName>
        <fullName evidence="6">16S rRNA 7-methylguanosine methyltransferase</fullName>
        <shortName evidence="6">16S rRNA m7G methyltransferase</shortName>
    </alternativeName>
</protein>
<dbReference type="PANTHER" id="PTHR31760">
    <property type="entry name" value="S-ADENOSYL-L-METHIONINE-DEPENDENT METHYLTRANSFERASES SUPERFAMILY PROTEIN"/>
    <property type="match status" value="1"/>
</dbReference>
<dbReference type="PANTHER" id="PTHR31760:SF0">
    <property type="entry name" value="S-ADENOSYL-L-METHIONINE-DEPENDENT METHYLTRANSFERASES SUPERFAMILY PROTEIN"/>
    <property type="match status" value="1"/>
</dbReference>
<evidence type="ECO:0000313" key="8">
    <source>
        <dbReference type="Proteomes" id="UP000243859"/>
    </source>
</evidence>
<comment type="caution">
    <text evidence="6">Lacks conserved residue(s) required for the propagation of feature annotation.</text>
</comment>
<dbReference type="Gene3D" id="3.40.50.150">
    <property type="entry name" value="Vaccinia Virus protein VP39"/>
    <property type="match status" value="1"/>
</dbReference>
<keyword evidence="4 6" id="KW-0808">Transferase</keyword>
<feature type="binding site" evidence="6">
    <location>
        <position position="138"/>
    </location>
    <ligand>
        <name>S-adenosyl-L-methionine</name>
        <dbReference type="ChEBI" id="CHEBI:59789"/>
    </ligand>
</feature>
<keyword evidence="3 6" id="KW-0489">Methyltransferase</keyword>
<name>A0A2T5BRK4_9RHOB</name>
<evidence type="ECO:0000256" key="6">
    <source>
        <dbReference type="HAMAP-Rule" id="MF_00074"/>
    </source>
</evidence>
<dbReference type="HAMAP" id="MF_00074">
    <property type="entry name" value="16SrRNA_methyltr_G"/>
    <property type="match status" value="1"/>
</dbReference>
<keyword evidence="5 6" id="KW-0949">S-adenosyl-L-methionine</keyword>
<evidence type="ECO:0000256" key="4">
    <source>
        <dbReference type="ARBA" id="ARBA00022679"/>
    </source>
</evidence>
<evidence type="ECO:0000256" key="2">
    <source>
        <dbReference type="ARBA" id="ARBA00022552"/>
    </source>
</evidence>
<evidence type="ECO:0000256" key="5">
    <source>
        <dbReference type="ARBA" id="ARBA00022691"/>
    </source>
</evidence>
<feature type="binding site" evidence="6">
    <location>
        <position position="75"/>
    </location>
    <ligand>
        <name>S-adenosyl-L-methionine</name>
        <dbReference type="ChEBI" id="CHEBI:59789"/>
    </ligand>
</feature>
<dbReference type="Pfam" id="PF02527">
    <property type="entry name" value="GidB"/>
    <property type="match status" value="1"/>
</dbReference>
<sequence length="205" mass="22576">MMAQRGLPGQDVSRETLERLHHYEGLLRKWNSTINLVSRSTIDSLWDRHFLDSAQIFSLVQPKGLWADLGSGGGFPGLVVSILAAERKPDLRVMLVESDLRKSIFLRTVVRELDLNALVLAERAEAVSPLGAAILSARALAPLAELLTFAERHLRPDGTAVFPKGARFRAELDAALASWRFDVQTFPSQTNPDAVILKIGGISRV</sequence>
<dbReference type="InterPro" id="IPR003682">
    <property type="entry name" value="rRNA_ssu_MeTfrase_G"/>
</dbReference>
<reference evidence="7 8" key="1">
    <citation type="submission" date="2018-04" db="EMBL/GenBank/DDBJ databases">
        <title>Genomic Encyclopedia of Archaeal and Bacterial Type Strains, Phase II (KMG-II): from individual species to whole genera.</title>
        <authorList>
            <person name="Goeker M."/>
        </authorList>
    </citation>
    <scope>NUCLEOTIDE SEQUENCE [LARGE SCALE GENOMIC DNA]</scope>
    <source>
        <strain evidence="7 8">DSM 18064</strain>
    </source>
</reference>
<comment type="function">
    <text evidence="6">Specifically methylates the N7 position of guanine in position 527 of 16S rRNA.</text>
</comment>
<dbReference type="AlphaFoldDB" id="A0A2T5BRK4"/>
<accession>A0A2T5BRK4</accession>
<evidence type="ECO:0000256" key="3">
    <source>
        <dbReference type="ARBA" id="ARBA00022603"/>
    </source>
</evidence>
<organism evidence="7 8">
    <name type="scientific">Rhodovulum imhoffii</name>
    <dbReference type="NCBI Taxonomy" id="365340"/>
    <lineage>
        <taxon>Bacteria</taxon>
        <taxon>Pseudomonadati</taxon>
        <taxon>Pseudomonadota</taxon>
        <taxon>Alphaproteobacteria</taxon>
        <taxon>Rhodobacterales</taxon>
        <taxon>Paracoccaceae</taxon>
        <taxon>Rhodovulum</taxon>
    </lineage>
</organism>
<comment type="similarity">
    <text evidence="6">Belongs to the methyltransferase superfamily. RNA methyltransferase RsmG family.</text>
</comment>
<dbReference type="NCBIfam" id="TIGR00138">
    <property type="entry name" value="rsmG_gidB"/>
    <property type="match status" value="1"/>
</dbReference>
<comment type="caution">
    <text evidence="7">The sequence shown here is derived from an EMBL/GenBank/DDBJ whole genome shotgun (WGS) entry which is preliminary data.</text>
</comment>
<feature type="binding site" evidence="6">
    <location>
        <position position="70"/>
    </location>
    <ligand>
        <name>S-adenosyl-L-methionine</name>
        <dbReference type="ChEBI" id="CHEBI:59789"/>
    </ligand>
</feature>
<dbReference type="EC" id="2.1.1.170" evidence="6"/>
<comment type="catalytic activity">
    <reaction evidence="6">
        <text>guanosine(527) in 16S rRNA + S-adenosyl-L-methionine = N(7)-methylguanosine(527) in 16S rRNA + S-adenosyl-L-homocysteine</text>
        <dbReference type="Rhea" id="RHEA:42732"/>
        <dbReference type="Rhea" id="RHEA-COMP:10209"/>
        <dbReference type="Rhea" id="RHEA-COMP:10210"/>
        <dbReference type="ChEBI" id="CHEBI:57856"/>
        <dbReference type="ChEBI" id="CHEBI:59789"/>
        <dbReference type="ChEBI" id="CHEBI:74269"/>
        <dbReference type="ChEBI" id="CHEBI:74480"/>
        <dbReference type="EC" id="2.1.1.170"/>
    </reaction>
</comment>
<dbReference type="SUPFAM" id="SSF53335">
    <property type="entry name" value="S-adenosyl-L-methionine-dependent methyltransferases"/>
    <property type="match status" value="1"/>
</dbReference>
<dbReference type="GO" id="GO:0070043">
    <property type="term" value="F:rRNA (guanine-N7-)-methyltransferase activity"/>
    <property type="evidence" value="ECO:0007669"/>
    <property type="project" value="UniProtKB-UniRule"/>
</dbReference>
<proteinExistence type="inferred from homology"/>
<dbReference type="InterPro" id="IPR029063">
    <property type="entry name" value="SAM-dependent_MTases_sf"/>
</dbReference>
<comment type="subcellular location">
    <subcellularLocation>
        <location evidence="6">Cytoplasm</location>
    </subcellularLocation>
</comment>
<keyword evidence="1 6" id="KW-0963">Cytoplasm</keyword>
<dbReference type="EMBL" id="QAAA01000009">
    <property type="protein sequence ID" value="PTN01915.1"/>
    <property type="molecule type" value="Genomic_DNA"/>
</dbReference>
<feature type="binding site" evidence="6">
    <location>
        <begin position="124"/>
        <end position="125"/>
    </location>
    <ligand>
        <name>S-adenosyl-L-methionine</name>
        <dbReference type="ChEBI" id="CHEBI:59789"/>
    </ligand>
</feature>